<evidence type="ECO:0000313" key="2">
    <source>
        <dbReference type="Proteomes" id="UP000011185"/>
    </source>
</evidence>
<reference evidence="1 2" key="1">
    <citation type="journal article" date="2012" name="PLoS Pathog.">
        <title>The genome of the obligate intracellular parasite Trachipleistophora hominis: new insights into microsporidian genome dynamics and reductive evolution.</title>
        <authorList>
            <person name="Heinz E."/>
            <person name="Williams T.A."/>
            <person name="Nakjang S."/>
            <person name="Noel C.J."/>
            <person name="Swan D.C."/>
            <person name="Goldberg A.V."/>
            <person name="Harris S.R."/>
            <person name="Weinmaier T."/>
            <person name="Markert S."/>
            <person name="Becher D."/>
            <person name="Bernhardt J."/>
            <person name="Dagan T."/>
            <person name="Hacker C."/>
            <person name="Lucocq J.M."/>
            <person name="Schweder T."/>
            <person name="Rattei T."/>
            <person name="Hall N."/>
            <person name="Hirt R.P."/>
            <person name="Embley T.M."/>
        </authorList>
    </citation>
    <scope>NUCLEOTIDE SEQUENCE [LARGE SCALE GENOMIC DNA]</scope>
</reference>
<sequence>MAEEPAMQVRTAFKQSESDMLACHQAVNSVGKTLLPKKCPLCGSQGLATEPVM</sequence>
<dbReference type="AlphaFoldDB" id="L7K0C3"/>
<dbReference type="HOGENOM" id="CLU_3070357_0_0_1"/>
<dbReference type="Proteomes" id="UP000011185">
    <property type="component" value="Unassembled WGS sequence"/>
</dbReference>
<dbReference type="EMBL" id="JH993806">
    <property type="protein sequence ID" value="ELQ76891.1"/>
    <property type="molecule type" value="Genomic_DNA"/>
</dbReference>
<protein>
    <submittedName>
        <fullName evidence="1">Uncharacterized protein</fullName>
    </submittedName>
</protein>
<gene>
    <name evidence="1" type="ORF">THOM_0087</name>
</gene>
<organism evidence="1 2">
    <name type="scientific">Trachipleistophora hominis</name>
    <name type="common">Microsporidian parasite</name>
    <dbReference type="NCBI Taxonomy" id="72359"/>
    <lineage>
        <taxon>Eukaryota</taxon>
        <taxon>Fungi</taxon>
        <taxon>Fungi incertae sedis</taxon>
        <taxon>Microsporidia</taxon>
        <taxon>Pleistophoridae</taxon>
        <taxon>Trachipleistophora</taxon>
    </lineage>
</organism>
<accession>L7K0C3</accession>
<proteinExistence type="predicted"/>
<keyword evidence="2" id="KW-1185">Reference proteome</keyword>
<dbReference type="VEuPathDB" id="MicrosporidiaDB:THOM_0087"/>
<evidence type="ECO:0000313" key="1">
    <source>
        <dbReference type="EMBL" id="ELQ76891.1"/>
    </source>
</evidence>
<name>L7K0C3_TRAHO</name>
<dbReference type="InParanoid" id="L7K0C3"/>